<dbReference type="GO" id="GO:0006146">
    <property type="term" value="P:adenine catabolic process"/>
    <property type="evidence" value="ECO:0007669"/>
    <property type="project" value="UniProtKB-UniRule"/>
</dbReference>
<dbReference type="GO" id="GO:0000034">
    <property type="term" value="F:adenine deaminase activity"/>
    <property type="evidence" value="ECO:0007669"/>
    <property type="project" value="UniProtKB-UniRule"/>
</dbReference>
<dbReference type="InterPro" id="IPR028892">
    <property type="entry name" value="ADE"/>
</dbReference>
<evidence type="ECO:0000313" key="9">
    <source>
        <dbReference type="Proteomes" id="UP000276055"/>
    </source>
</evidence>
<comment type="catalytic activity">
    <reaction evidence="5">
        <text>adenine + H2O + H(+) = hypoxanthine + NH4(+)</text>
        <dbReference type="Rhea" id="RHEA:23688"/>
        <dbReference type="ChEBI" id="CHEBI:15377"/>
        <dbReference type="ChEBI" id="CHEBI:15378"/>
        <dbReference type="ChEBI" id="CHEBI:16708"/>
        <dbReference type="ChEBI" id="CHEBI:17368"/>
        <dbReference type="ChEBI" id="CHEBI:28938"/>
        <dbReference type="EC" id="3.5.4.2"/>
    </reaction>
</comment>
<dbReference type="InterPro" id="IPR001365">
    <property type="entry name" value="A_deaminase_dom"/>
</dbReference>
<evidence type="ECO:0000256" key="3">
    <source>
        <dbReference type="ARBA" id="ARBA00022833"/>
    </source>
</evidence>
<feature type="compositionally biased region" description="Low complexity" evidence="6">
    <location>
        <begin position="1"/>
        <end position="17"/>
    </location>
</feature>
<gene>
    <name evidence="8" type="ORF">C8D78_3783</name>
</gene>
<accession>A0A495E7A4</accession>
<dbReference type="InterPro" id="IPR006330">
    <property type="entry name" value="Ado/ade_deaminase"/>
</dbReference>
<keyword evidence="2 5" id="KW-0378">Hydrolase</keyword>
<dbReference type="InterPro" id="IPR032466">
    <property type="entry name" value="Metal_Hydrolase"/>
</dbReference>
<dbReference type="GO" id="GO:0008270">
    <property type="term" value="F:zinc ion binding"/>
    <property type="evidence" value="ECO:0007669"/>
    <property type="project" value="UniProtKB-UniRule"/>
</dbReference>
<comment type="similarity">
    <text evidence="5">Belongs to the metallo-dependent hydrolases superfamily. Adenosine and AMP deaminases family. Adenine deaminase type 2 subfamily.</text>
</comment>
<feature type="active site" description="Proton donor" evidence="5">
    <location>
        <position position="252"/>
    </location>
</feature>
<dbReference type="EMBL" id="RBIR01000012">
    <property type="protein sequence ID" value="RKR12676.1"/>
    <property type="molecule type" value="Genomic_DNA"/>
</dbReference>
<evidence type="ECO:0000313" key="8">
    <source>
        <dbReference type="EMBL" id="RKR12676.1"/>
    </source>
</evidence>
<dbReference type="RefSeq" id="WP_244208496.1">
    <property type="nucleotide sequence ID" value="NZ_RBIR01000012.1"/>
</dbReference>
<feature type="binding site" evidence="5">
    <location>
        <position position="71"/>
    </location>
    <ligand>
        <name>Zn(2+)</name>
        <dbReference type="ChEBI" id="CHEBI:29105"/>
        <note>catalytic</note>
    </ligand>
</feature>
<feature type="binding site" evidence="5">
    <location>
        <position position="331"/>
    </location>
    <ligand>
        <name>substrate</name>
    </ligand>
</feature>
<dbReference type="CDD" id="cd01320">
    <property type="entry name" value="ADA"/>
    <property type="match status" value="1"/>
</dbReference>
<dbReference type="AlphaFoldDB" id="A0A495E7A4"/>
<feature type="compositionally biased region" description="Low complexity" evidence="6">
    <location>
        <begin position="27"/>
        <end position="36"/>
    </location>
</feature>
<dbReference type="Pfam" id="PF00962">
    <property type="entry name" value="A_deaminase"/>
    <property type="match status" value="1"/>
</dbReference>
<evidence type="ECO:0000256" key="2">
    <source>
        <dbReference type="ARBA" id="ARBA00022801"/>
    </source>
</evidence>
<protein>
    <recommendedName>
        <fullName evidence="5">Adenine deaminase</fullName>
        <shortName evidence="5">ADE</shortName>
        <ecNumber evidence="5">3.5.4.2</ecNumber>
    </recommendedName>
    <alternativeName>
        <fullName evidence="5">Adenine aminohydrolase</fullName>
        <shortName evidence="5">AAH</shortName>
    </alternativeName>
</protein>
<organism evidence="8 9">
    <name type="scientific">Arthrobacter oryzae</name>
    <dbReference type="NCBI Taxonomy" id="409290"/>
    <lineage>
        <taxon>Bacteria</taxon>
        <taxon>Bacillati</taxon>
        <taxon>Actinomycetota</taxon>
        <taxon>Actinomycetes</taxon>
        <taxon>Micrococcales</taxon>
        <taxon>Micrococcaceae</taxon>
        <taxon>Arthrobacter</taxon>
    </lineage>
</organism>
<comment type="cofactor">
    <cofactor evidence="5">
        <name>Zn(2+)</name>
        <dbReference type="ChEBI" id="CHEBI:29105"/>
    </cofactor>
    <text evidence="5">Binds 1 zinc ion per subunit.</text>
</comment>
<dbReference type="HAMAP" id="MF_01962">
    <property type="entry name" value="Adenine_deaminase"/>
    <property type="match status" value="1"/>
</dbReference>
<dbReference type="NCBIfam" id="TIGR01430">
    <property type="entry name" value="aden_deam"/>
    <property type="match status" value="1"/>
</dbReference>
<dbReference type="PANTHER" id="PTHR43114:SF6">
    <property type="entry name" value="ADENINE DEAMINASE"/>
    <property type="match status" value="1"/>
</dbReference>
<evidence type="ECO:0000256" key="6">
    <source>
        <dbReference type="SAM" id="MobiDB-lite"/>
    </source>
</evidence>
<keyword evidence="3 5" id="KW-0862">Zinc</keyword>
<dbReference type="SUPFAM" id="SSF51556">
    <property type="entry name" value="Metallo-dependent hydrolases"/>
    <property type="match status" value="1"/>
</dbReference>
<keyword evidence="1 5" id="KW-0479">Metal-binding</keyword>
<evidence type="ECO:0000256" key="1">
    <source>
        <dbReference type="ARBA" id="ARBA00022723"/>
    </source>
</evidence>
<feature type="binding site" evidence="5">
    <location>
        <position position="249"/>
    </location>
    <ligand>
        <name>Zn(2+)</name>
        <dbReference type="ChEBI" id="CHEBI:29105"/>
        <note>catalytic</note>
    </ligand>
</feature>
<dbReference type="Gene3D" id="3.20.20.140">
    <property type="entry name" value="Metal-dependent hydrolases"/>
    <property type="match status" value="1"/>
</dbReference>
<dbReference type="NCBIfam" id="NF006850">
    <property type="entry name" value="PRK09358.1-6"/>
    <property type="match status" value="1"/>
</dbReference>
<dbReference type="GO" id="GO:0009117">
    <property type="term" value="P:nucleotide metabolic process"/>
    <property type="evidence" value="ECO:0007669"/>
    <property type="project" value="UniProtKB-KW"/>
</dbReference>
<dbReference type="GO" id="GO:0043103">
    <property type="term" value="P:hypoxanthine salvage"/>
    <property type="evidence" value="ECO:0007669"/>
    <property type="project" value="UniProtKB-UniRule"/>
</dbReference>
<feature type="binding site" evidence="5">
    <location>
        <position position="69"/>
    </location>
    <ligand>
        <name>Zn(2+)</name>
        <dbReference type="ChEBI" id="CHEBI:29105"/>
        <note>catalytic</note>
    </ligand>
</feature>
<keyword evidence="4 5" id="KW-0546">Nucleotide metabolism</keyword>
<dbReference type="EC" id="3.5.4.2" evidence="5"/>
<dbReference type="Proteomes" id="UP000276055">
    <property type="component" value="Unassembled WGS sequence"/>
</dbReference>
<comment type="caution">
    <text evidence="8">The sequence shown here is derived from an EMBL/GenBank/DDBJ whole genome shotgun (WGS) entry which is preliminary data.</text>
</comment>
<evidence type="ECO:0000256" key="4">
    <source>
        <dbReference type="ARBA" id="ARBA00023080"/>
    </source>
</evidence>
<feature type="region of interest" description="Disordered" evidence="6">
    <location>
        <begin position="1"/>
        <end position="52"/>
    </location>
</feature>
<proteinExistence type="inferred from homology"/>
<feature type="binding site" evidence="5">
    <location>
        <position position="330"/>
    </location>
    <ligand>
        <name>Zn(2+)</name>
        <dbReference type="ChEBI" id="CHEBI:29105"/>
        <note>catalytic</note>
    </ligand>
</feature>
<evidence type="ECO:0000256" key="5">
    <source>
        <dbReference type="HAMAP-Rule" id="MF_01962"/>
    </source>
</evidence>
<sequence length="387" mass="41331">METNEAGTTTGTNTGTGTPTGAGTNSGTGTNTVAANDASGPDNGFDTGEAPDFAEVPQGVLSLPVAELHLHIEGTLEPELIFALAERNGIQLPYADLDELRSRYEFTDLQSFLDLYYANMAVLQTEQDFADMTRAYLSRAALAGVRHAEIMLDPQAHLSRGISLETCVNGVASVLAGSLEEFGISTLLIAAFLRDLTEESALEVLEKLIAMDAPIAGIGLDSAEVGNPPAKFERLFARAKEAGLHRIAHAGEEGPPSYIIDALDILEVERIDHGIRCMEDPELVERLVDELMPLTVCPLSNVRLRAVDTLAEHPLPAMLAAGLNVCVNSDDPAYFGGYVDDNFAQLKSVIGLSEFDCVRMAANSIRSSFASEERKAELLAELAASGH</sequence>
<comment type="function">
    <text evidence="5">Catalyzes the hydrolytic deamination of adenine to hypoxanthine. Plays an important role in the purine salvage pathway and in nitrogen catabolism.</text>
</comment>
<dbReference type="GO" id="GO:0005829">
    <property type="term" value="C:cytosol"/>
    <property type="evidence" value="ECO:0007669"/>
    <property type="project" value="TreeGrafter"/>
</dbReference>
<feature type="domain" description="Adenosine deaminase" evidence="7">
    <location>
        <begin position="64"/>
        <end position="383"/>
    </location>
</feature>
<evidence type="ECO:0000259" key="7">
    <source>
        <dbReference type="Pfam" id="PF00962"/>
    </source>
</evidence>
<name>A0A495E7A4_9MICC</name>
<dbReference type="PANTHER" id="PTHR43114">
    <property type="entry name" value="ADENINE DEAMINASE"/>
    <property type="match status" value="1"/>
</dbReference>
<reference evidence="8 9" key="1">
    <citation type="submission" date="2018-10" db="EMBL/GenBank/DDBJ databases">
        <title>Genomic Encyclopedia of Type Strains, Phase IV (KMG-IV): sequencing the most valuable type-strain genomes for metagenomic binning, comparative biology and taxonomic classification.</title>
        <authorList>
            <person name="Goeker M."/>
        </authorList>
    </citation>
    <scope>NUCLEOTIDE SEQUENCE [LARGE SCALE GENOMIC DNA]</scope>
    <source>
        <strain evidence="8 9">DSM 25586</strain>
    </source>
</reference>
<feature type="site" description="Important for catalytic activity" evidence="5">
    <location>
        <position position="273"/>
    </location>
</feature>